<evidence type="ECO:0000313" key="3">
    <source>
        <dbReference type="Proteomes" id="UP000028725"/>
    </source>
</evidence>
<protein>
    <submittedName>
        <fullName evidence="2">Uncharacterized protein</fullName>
    </submittedName>
</protein>
<keyword evidence="1" id="KW-1133">Transmembrane helix</keyword>
<gene>
    <name evidence="2" type="ORF">DB31_8818</name>
</gene>
<feature type="transmembrane region" description="Helical" evidence="1">
    <location>
        <begin position="209"/>
        <end position="226"/>
    </location>
</feature>
<dbReference type="PATRIC" id="fig|394096.3.peg.4849"/>
<dbReference type="OrthoDB" id="5382613at2"/>
<dbReference type="RefSeq" id="WP_044191417.1">
    <property type="nucleotide sequence ID" value="NZ_JMCB01000008.1"/>
</dbReference>
<keyword evidence="3" id="KW-1185">Reference proteome</keyword>
<sequence length="233" mass="25131">MTGLIVAMVLAAASPLDPARAAYQSGELAQARTELEALLYPLRLDGEALESEAHLLLAATYHAQEDTSRAEHEAVLGLAASRDTKLDPLLYPPDFITFVERVRTMHRERIAALAAERRRPILVPSPPPVQAPPSAQASPPIPSKSWYLMPFGVGHFQHGQRTKGTMLAVTQGTCLTVSAVSLSTALSLRGRDGLYSASDARTARRLNTSYLVSAYAFAALYTYGVLDGLVFTP</sequence>
<proteinExistence type="predicted"/>
<reference evidence="2" key="1">
    <citation type="submission" date="2014-04" db="EMBL/GenBank/DDBJ databases">
        <title>Genome assembly of Hyalangium minutum DSM 14724.</title>
        <authorList>
            <person name="Sharma G."/>
            <person name="Subramanian S."/>
        </authorList>
    </citation>
    <scope>NUCLEOTIDE SEQUENCE [LARGE SCALE GENOMIC DNA]</scope>
    <source>
        <strain evidence="2">DSM 14724</strain>
    </source>
</reference>
<keyword evidence="1" id="KW-0472">Membrane</keyword>
<evidence type="ECO:0000313" key="2">
    <source>
        <dbReference type="EMBL" id="KFE67465.1"/>
    </source>
</evidence>
<organism evidence="2 3">
    <name type="scientific">Hyalangium minutum</name>
    <dbReference type="NCBI Taxonomy" id="394096"/>
    <lineage>
        <taxon>Bacteria</taxon>
        <taxon>Pseudomonadati</taxon>
        <taxon>Myxococcota</taxon>
        <taxon>Myxococcia</taxon>
        <taxon>Myxococcales</taxon>
        <taxon>Cystobacterineae</taxon>
        <taxon>Archangiaceae</taxon>
        <taxon>Hyalangium</taxon>
    </lineage>
</organism>
<comment type="caution">
    <text evidence="2">The sequence shown here is derived from an EMBL/GenBank/DDBJ whole genome shotgun (WGS) entry which is preliminary data.</text>
</comment>
<accession>A0A085WIF2</accession>
<dbReference type="AlphaFoldDB" id="A0A085WIF2"/>
<dbReference type="EMBL" id="JMCB01000008">
    <property type="protein sequence ID" value="KFE67465.1"/>
    <property type="molecule type" value="Genomic_DNA"/>
</dbReference>
<evidence type="ECO:0000256" key="1">
    <source>
        <dbReference type="SAM" id="Phobius"/>
    </source>
</evidence>
<feature type="transmembrane region" description="Helical" evidence="1">
    <location>
        <begin position="166"/>
        <end position="188"/>
    </location>
</feature>
<name>A0A085WIF2_9BACT</name>
<dbReference type="Proteomes" id="UP000028725">
    <property type="component" value="Unassembled WGS sequence"/>
</dbReference>
<keyword evidence="1" id="KW-0812">Transmembrane</keyword>
<dbReference type="STRING" id="394096.DB31_8818"/>